<dbReference type="EMBL" id="JBDKWZ010000013">
    <property type="protein sequence ID" value="MEN7550343.1"/>
    <property type="molecule type" value="Genomic_DNA"/>
</dbReference>
<dbReference type="InterPro" id="IPR032508">
    <property type="entry name" value="FecR_C"/>
</dbReference>
<dbReference type="Proteomes" id="UP001403385">
    <property type="component" value="Unassembled WGS sequence"/>
</dbReference>
<keyword evidence="1" id="KW-1133">Transmembrane helix</keyword>
<name>A0AAW9S8Z5_9BACT</name>
<dbReference type="PIRSF" id="PIRSF018266">
    <property type="entry name" value="FecR"/>
    <property type="match status" value="1"/>
</dbReference>
<evidence type="ECO:0000259" key="2">
    <source>
        <dbReference type="Pfam" id="PF04773"/>
    </source>
</evidence>
<evidence type="ECO:0000256" key="1">
    <source>
        <dbReference type="SAM" id="Phobius"/>
    </source>
</evidence>
<protein>
    <submittedName>
        <fullName evidence="4">FecR domain-containing protein</fullName>
    </submittedName>
</protein>
<dbReference type="Gene3D" id="2.60.120.1440">
    <property type="match status" value="1"/>
</dbReference>
<evidence type="ECO:0000313" key="5">
    <source>
        <dbReference type="Proteomes" id="UP001403385"/>
    </source>
</evidence>
<dbReference type="PANTHER" id="PTHR30273">
    <property type="entry name" value="PERIPLASMIC SIGNAL SENSOR AND SIGMA FACTOR ACTIVATOR FECR-RELATED"/>
    <property type="match status" value="1"/>
</dbReference>
<keyword evidence="1" id="KW-0472">Membrane</keyword>
<evidence type="ECO:0000313" key="4">
    <source>
        <dbReference type="EMBL" id="MEN7550343.1"/>
    </source>
</evidence>
<gene>
    <name evidence="4" type="ORF">AAG747_20665</name>
</gene>
<feature type="transmembrane region" description="Helical" evidence="1">
    <location>
        <begin position="89"/>
        <end position="110"/>
    </location>
</feature>
<keyword evidence="1" id="KW-0812">Transmembrane</keyword>
<dbReference type="Pfam" id="PF16344">
    <property type="entry name" value="FecR_C"/>
    <property type="match status" value="1"/>
</dbReference>
<dbReference type="InterPro" id="IPR012373">
    <property type="entry name" value="Ferrdict_sens_TM"/>
</dbReference>
<dbReference type="AlphaFoldDB" id="A0AAW9S8Z5"/>
<dbReference type="Pfam" id="PF04773">
    <property type="entry name" value="FecR"/>
    <property type="match status" value="1"/>
</dbReference>
<dbReference type="PANTHER" id="PTHR30273:SF2">
    <property type="entry name" value="PROTEIN FECR"/>
    <property type="match status" value="1"/>
</dbReference>
<feature type="domain" description="FecR protein" evidence="2">
    <location>
        <begin position="130"/>
        <end position="221"/>
    </location>
</feature>
<comment type="caution">
    <text evidence="4">The sequence shown here is derived from an EMBL/GenBank/DDBJ whole genome shotgun (WGS) entry which is preliminary data.</text>
</comment>
<dbReference type="Gene3D" id="3.55.50.30">
    <property type="match status" value="1"/>
</dbReference>
<keyword evidence="5" id="KW-1185">Reference proteome</keyword>
<sequence length="377" mass="43379">MEKPNSHQDRRWYLAAKLLTDQLSSKEQVEWEGCLANDEAFKTDFERLSQHWRKLDQLPYQEVNTQNDWELLVKRLQKEQNFPKGKRPLLPWVKIAAAVLLLLLATVLFWQTDITLLTNTQHSESSLLVVEAPMGSKSMVNLPDGSKVWLNAKSKITFDDRFNVDNRDIYLEGEAFFDVEKDKVPFTVHIDQYDIAVLGTAFNVRAYPEDSNIITTLVRGSLKVQPKIPGTRHKDILLKPNEKVVLQKSKQVADSLSGDKENDPPAKSIPLSVTKAPELIKNVDTHIETAWREGWLTIQGESLEELAKRMERLYDIEISFESEELKSYRYTGNIKQLSLEQVLKALALTSPVEFTIHEKSVSLELNQQEKSKYQKMQ</sequence>
<dbReference type="GO" id="GO:0016989">
    <property type="term" value="F:sigma factor antagonist activity"/>
    <property type="evidence" value="ECO:0007669"/>
    <property type="project" value="TreeGrafter"/>
</dbReference>
<organism evidence="4 5">
    <name type="scientific">Rapidithrix thailandica</name>
    <dbReference type="NCBI Taxonomy" id="413964"/>
    <lineage>
        <taxon>Bacteria</taxon>
        <taxon>Pseudomonadati</taxon>
        <taxon>Bacteroidota</taxon>
        <taxon>Cytophagia</taxon>
        <taxon>Cytophagales</taxon>
        <taxon>Flammeovirgaceae</taxon>
        <taxon>Rapidithrix</taxon>
    </lineage>
</organism>
<dbReference type="RefSeq" id="WP_346823125.1">
    <property type="nucleotide sequence ID" value="NZ_JBDKWZ010000013.1"/>
</dbReference>
<proteinExistence type="predicted"/>
<accession>A0AAW9S8Z5</accession>
<evidence type="ECO:0000259" key="3">
    <source>
        <dbReference type="Pfam" id="PF16344"/>
    </source>
</evidence>
<feature type="domain" description="Protein FecR C-terminal" evidence="3">
    <location>
        <begin position="297"/>
        <end position="361"/>
    </location>
</feature>
<dbReference type="InterPro" id="IPR006860">
    <property type="entry name" value="FecR"/>
</dbReference>
<reference evidence="4 5" key="1">
    <citation type="submission" date="2024-04" db="EMBL/GenBank/DDBJ databases">
        <title>Novel genus in family Flammeovirgaceae.</title>
        <authorList>
            <person name="Nguyen T.H."/>
            <person name="Vuong T.Q."/>
            <person name="Le H."/>
            <person name="Kim S.-G."/>
        </authorList>
    </citation>
    <scope>NUCLEOTIDE SEQUENCE [LARGE SCALE GENOMIC DNA]</scope>
    <source>
        <strain evidence="4 5">JCM 23209</strain>
    </source>
</reference>